<feature type="transmembrane region" description="Helical" evidence="1">
    <location>
        <begin position="238"/>
        <end position="256"/>
    </location>
</feature>
<evidence type="ECO:0000313" key="3">
    <source>
        <dbReference type="Proteomes" id="UP000799429"/>
    </source>
</evidence>
<dbReference type="OrthoDB" id="66726at2759"/>
<evidence type="ECO:0000256" key="1">
    <source>
        <dbReference type="SAM" id="Phobius"/>
    </source>
</evidence>
<dbReference type="AlphaFoldDB" id="A0A9P4VPC6"/>
<accession>A0A9P4VPC6</accession>
<dbReference type="PANTHER" id="PTHR22696">
    <property type="entry name" value="E3 UBIQUITIN-PROTEIN LIGASE RNF26"/>
    <property type="match status" value="1"/>
</dbReference>
<keyword evidence="1" id="KW-0812">Transmembrane</keyword>
<dbReference type="GO" id="GO:0016567">
    <property type="term" value="P:protein ubiquitination"/>
    <property type="evidence" value="ECO:0007669"/>
    <property type="project" value="TreeGrafter"/>
</dbReference>
<dbReference type="Proteomes" id="UP000799429">
    <property type="component" value="Unassembled WGS sequence"/>
</dbReference>
<feature type="transmembrane region" description="Helical" evidence="1">
    <location>
        <begin position="596"/>
        <end position="616"/>
    </location>
</feature>
<evidence type="ECO:0000313" key="2">
    <source>
        <dbReference type="EMBL" id="KAF2838678.1"/>
    </source>
</evidence>
<feature type="transmembrane region" description="Helical" evidence="1">
    <location>
        <begin position="334"/>
        <end position="356"/>
    </location>
</feature>
<evidence type="ECO:0008006" key="4">
    <source>
        <dbReference type="Google" id="ProtNLM"/>
    </source>
</evidence>
<proteinExistence type="predicted"/>
<dbReference type="Pfam" id="PF13920">
    <property type="entry name" value="zf-C3HC4_3"/>
    <property type="match status" value="1"/>
</dbReference>
<feature type="transmembrane region" description="Helical" evidence="1">
    <location>
        <begin position="362"/>
        <end position="381"/>
    </location>
</feature>
<gene>
    <name evidence="2" type="ORF">M501DRAFT_935169</name>
</gene>
<dbReference type="InterPro" id="IPR013083">
    <property type="entry name" value="Znf_RING/FYVE/PHD"/>
</dbReference>
<organism evidence="2 3">
    <name type="scientific">Patellaria atrata CBS 101060</name>
    <dbReference type="NCBI Taxonomy" id="1346257"/>
    <lineage>
        <taxon>Eukaryota</taxon>
        <taxon>Fungi</taxon>
        <taxon>Dikarya</taxon>
        <taxon>Ascomycota</taxon>
        <taxon>Pezizomycotina</taxon>
        <taxon>Dothideomycetes</taxon>
        <taxon>Dothideomycetes incertae sedis</taxon>
        <taxon>Patellariales</taxon>
        <taxon>Patellariaceae</taxon>
        <taxon>Patellaria</taxon>
    </lineage>
</organism>
<dbReference type="PANTHER" id="PTHR22696:SF1">
    <property type="entry name" value="E3 UBIQUITIN-PROTEIN LIGASE RNF26"/>
    <property type="match status" value="1"/>
</dbReference>
<feature type="transmembrane region" description="Helical" evidence="1">
    <location>
        <begin position="402"/>
        <end position="435"/>
    </location>
</feature>
<reference evidence="2" key="1">
    <citation type="journal article" date="2020" name="Stud. Mycol.">
        <title>101 Dothideomycetes genomes: a test case for predicting lifestyles and emergence of pathogens.</title>
        <authorList>
            <person name="Haridas S."/>
            <person name="Albert R."/>
            <person name="Binder M."/>
            <person name="Bloem J."/>
            <person name="Labutti K."/>
            <person name="Salamov A."/>
            <person name="Andreopoulos B."/>
            <person name="Baker S."/>
            <person name="Barry K."/>
            <person name="Bills G."/>
            <person name="Bluhm B."/>
            <person name="Cannon C."/>
            <person name="Castanera R."/>
            <person name="Culley D."/>
            <person name="Daum C."/>
            <person name="Ezra D."/>
            <person name="Gonzalez J."/>
            <person name="Henrissat B."/>
            <person name="Kuo A."/>
            <person name="Liang C."/>
            <person name="Lipzen A."/>
            <person name="Lutzoni F."/>
            <person name="Magnuson J."/>
            <person name="Mondo S."/>
            <person name="Nolan M."/>
            <person name="Ohm R."/>
            <person name="Pangilinan J."/>
            <person name="Park H.-J."/>
            <person name="Ramirez L."/>
            <person name="Alfaro M."/>
            <person name="Sun H."/>
            <person name="Tritt A."/>
            <person name="Yoshinaga Y."/>
            <person name="Zwiers L.-H."/>
            <person name="Turgeon B."/>
            <person name="Goodwin S."/>
            <person name="Spatafora J."/>
            <person name="Crous P."/>
            <person name="Grigoriev I."/>
        </authorList>
    </citation>
    <scope>NUCLEOTIDE SEQUENCE</scope>
    <source>
        <strain evidence="2">CBS 101060</strain>
    </source>
</reference>
<dbReference type="GO" id="GO:0061630">
    <property type="term" value="F:ubiquitin protein ligase activity"/>
    <property type="evidence" value="ECO:0007669"/>
    <property type="project" value="TreeGrafter"/>
</dbReference>
<dbReference type="GO" id="GO:0006511">
    <property type="term" value="P:ubiquitin-dependent protein catabolic process"/>
    <property type="evidence" value="ECO:0007669"/>
    <property type="project" value="TreeGrafter"/>
</dbReference>
<dbReference type="CDD" id="cd16616">
    <property type="entry name" value="mRING-HC-C4C4_Asi1p-like"/>
    <property type="match status" value="1"/>
</dbReference>
<keyword evidence="1" id="KW-0472">Membrane</keyword>
<keyword evidence="1" id="KW-1133">Transmembrane helix</keyword>
<feature type="transmembrane region" description="Helical" evidence="1">
    <location>
        <begin position="148"/>
        <end position="166"/>
    </location>
</feature>
<dbReference type="Gene3D" id="3.30.40.10">
    <property type="entry name" value="Zinc/RING finger domain, C3HC4 (zinc finger)"/>
    <property type="match status" value="1"/>
</dbReference>
<sequence length="942" mass="105613">MNTTSGFTPSPMDLLMVIPRLAQRAGAFAFFHMPEQFDNFIGKVRNGGSVIAEPTIPETINITAKMTPSTFDQSATPPLASAAAAQQAATQATKNLFNFQNVRNLGGVFQYMTSKWALATFAAHILANRTHFYASSRVPLTLRWPMRLVLYIIPIFIFTYQTLWILQGLRCQTSLDWPELRYGNSETHLDIDFAGDGGYLYRLSSTILFWETDADACRNVNMGAVDGPVTELSGSLALLWPLFVSLCFSTFVDTLVNALQGRAFMPETGMTIFEHSLAFAEAEAMITRPFDFGGLAVKGVSADTITVSKGVEGSGKVLITKALMLQVMNVPSEVLLISLISSLSHLTGGILVVLGMKSKLRLIHSGIWGLAYMSTFAWSFWKFSFRDLDDGKDSAILRFPTVCIIGFIPHLLILIGIACCAMIYGLALVITAFALPGRFVGFKERLAAAYENLHANVHLSTNTPISFSWHDDFYTALLKTGFTILTSASEAVYLNEGSKVRVAQSTWLEEKRIQELFQQKTLLHRIINRIPAEIRNDAMALNIGLSEAPNRDNDGSFLHSGYAQERKTRKAQATTAKELELGILERRSRYVMTTEFLKALFSFIASLNAWIFIRLLQAMRITYRPRWLLRISGIDEQIRKGRPQSRGVKTHSREKYFTDRPVSPTQFQYSNDRNVDVEDITRDRIQTWFTEKEPPEKIEERVNDHLYEWWKGGGWWGDKDESGEYVDHMEDDDITSVITISSTAEREDEWSDIDEGVRTPTQEDPYPISREATPMTDDLMNTSHLANLLDPQTADQRSEAQILARHLKSEGIMTRSQYKRDLLRDRSRILLSRNGSTTVGGLLSAEDEERELEKFILDRRSATPRSSNDNKNGATWDTGAEGMGSGGPQCVVCQFSPRTVLVWPCGCLSLCDDCRVGLAARNFSSCVCCRSNVVAYSRLYVP</sequence>
<keyword evidence="3" id="KW-1185">Reference proteome</keyword>
<dbReference type="EMBL" id="MU006096">
    <property type="protein sequence ID" value="KAF2838678.1"/>
    <property type="molecule type" value="Genomic_DNA"/>
</dbReference>
<protein>
    <recommendedName>
        <fullName evidence="4">Ubiquitin-protein ligase</fullName>
    </recommendedName>
</protein>
<feature type="transmembrane region" description="Helical" evidence="1">
    <location>
        <begin position="108"/>
        <end position="127"/>
    </location>
</feature>
<comment type="caution">
    <text evidence="2">The sequence shown here is derived from an EMBL/GenBank/DDBJ whole genome shotgun (WGS) entry which is preliminary data.</text>
</comment>
<name>A0A9P4VPC6_9PEZI</name>